<accession>A0A843TTM9</accession>
<keyword evidence="2" id="KW-1185">Reference proteome</keyword>
<comment type="caution">
    <text evidence="1">The sequence shown here is derived from an EMBL/GenBank/DDBJ whole genome shotgun (WGS) entry which is preliminary data.</text>
</comment>
<proteinExistence type="predicted"/>
<dbReference type="EMBL" id="NMUH01000170">
    <property type="protein sequence ID" value="MQL73506.1"/>
    <property type="molecule type" value="Genomic_DNA"/>
</dbReference>
<organism evidence="1 2">
    <name type="scientific">Colocasia esculenta</name>
    <name type="common">Wild taro</name>
    <name type="synonym">Arum esculentum</name>
    <dbReference type="NCBI Taxonomy" id="4460"/>
    <lineage>
        <taxon>Eukaryota</taxon>
        <taxon>Viridiplantae</taxon>
        <taxon>Streptophyta</taxon>
        <taxon>Embryophyta</taxon>
        <taxon>Tracheophyta</taxon>
        <taxon>Spermatophyta</taxon>
        <taxon>Magnoliopsida</taxon>
        <taxon>Liliopsida</taxon>
        <taxon>Araceae</taxon>
        <taxon>Aroideae</taxon>
        <taxon>Colocasieae</taxon>
        <taxon>Colocasia</taxon>
    </lineage>
</organism>
<dbReference type="AlphaFoldDB" id="A0A843TTM9"/>
<sequence>MESSCKVWFTPCRRRPIPRLSLRLKRFRLRRQLPRLTMVDPPSWNGASRRVVVLVVTYSVRGWCYGG</sequence>
<dbReference type="Proteomes" id="UP000652761">
    <property type="component" value="Unassembled WGS sequence"/>
</dbReference>
<protein>
    <submittedName>
        <fullName evidence="1">Uncharacterized protein</fullName>
    </submittedName>
</protein>
<evidence type="ECO:0000313" key="1">
    <source>
        <dbReference type="EMBL" id="MQL73506.1"/>
    </source>
</evidence>
<reference evidence="1" key="1">
    <citation type="submission" date="2017-07" db="EMBL/GenBank/DDBJ databases">
        <title>Taro Niue Genome Assembly and Annotation.</title>
        <authorList>
            <person name="Atibalentja N."/>
            <person name="Keating K."/>
            <person name="Fields C.J."/>
        </authorList>
    </citation>
    <scope>NUCLEOTIDE SEQUENCE</scope>
    <source>
        <strain evidence="1">Niue_2</strain>
        <tissue evidence="1">Leaf</tissue>
    </source>
</reference>
<evidence type="ECO:0000313" key="2">
    <source>
        <dbReference type="Proteomes" id="UP000652761"/>
    </source>
</evidence>
<gene>
    <name evidence="1" type="ORF">Taro_005864</name>
</gene>
<name>A0A843TTM9_COLES</name>